<evidence type="ECO:0000313" key="2">
    <source>
        <dbReference type="Proteomes" id="UP000229500"/>
    </source>
</evidence>
<dbReference type="SUPFAM" id="SSF56784">
    <property type="entry name" value="HAD-like"/>
    <property type="match status" value="1"/>
</dbReference>
<proteinExistence type="predicted"/>
<organism evidence="1 2">
    <name type="scientific">Candidatus Shapirobacteria bacterium CG10_big_fil_rev_8_21_14_0_10_38_14</name>
    <dbReference type="NCBI Taxonomy" id="1974483"/>
    <lineage>
        <taxon>Bacteria</taxon>
        <taxon>Candidatus Shapironibacteriota</taxon>
    </lineage>
</organism>
<dbReference type="AlphaFoldDB" id="A0A2M8L626"/>
<protein>
    <recommendedName>
        <fullName evidence="3">Sucrose phosphatase-like domain-containing protein</fullName>
    </recommendedName>
</protein>
<dbReference type="EMBL" id="PFEL01000038">
    <property type="protein sequence ID" value="PJE69247.1"/>
    <property type="molecule type" value="Genomic_DNA"/>
</dbReference>
<gene>
    <name evidence="1" type="ORF">COU96_00770</name>
</gene>
<sequence>MLRVFERHSELTNKKLKEAKSLVKLIALDYDGTIYDGGEYKQPEVFALVEKILDKNKSVVFITARAATALKTLAPPLQELLIQKDINFPNFTAGANGTTLYEVKKDGLVGIYNHGLELAQILVAVDAGRKIYEKLKIGNADLAEKGLETFRRFLQENWDGYVPSEILDVCRPYNGEIFIEQAKVTFVLPKDKSLHQKIAVELNQELGKDFSAALGDDTYVHITKKLEEDSKVVAIKTILKILGLEQN</sequence>
<feature type="non-terminal residue" evidence="1">
    <location>
        <position position="247"/>
    </location>
</feature>
<dbReference type="Gene3D" id="3.30.1240.10">
    <property type="match status" value="1"/>
</dbReference>
<dbReference type="Proteomes" id="UP000229500">
    <property type="component" value="Unassembled WGS sequence"/>
</dbReference>
<comment type="caution">
    <text evidence="1">The sequence shown here is derived from an EMBL/GenBank/DDBJ whole genome shotgun (WGS) entry which is preliminary data.</text>
</comment>
<dbReference type="InterPro" id="IPR036412">
    <property type="entry name" value="HAD-like_sf"/>
</dbReference>
<name>A0A2M8L626_9BACT</name>
<evidence type="ECO:0000313" key="1">
    <source>
        <dbReference type="EMBL" id="PJE69247.1"/>
    </source>
</evidence>
<reference evidence="2" key="1">
    <citation type="submission" date="2017-09" db="EMBL/GenBank/DDBJ databases">
        <title>Depth-based differentiation of microbial function through sediment-hosted aquifers and enrichment of novel symbionts in the deep terrestrial subsurface.</title>
        <authorList>
            <person name="Probst A.J."/>
            <person name="Ladd B."/>
            <person name="Jarett J.K."/>
            <person name="Geller-Mcgrath D.E."/>
            <person name="Sieber C.M.K."/>
            <person name="Emerson J.B."/>
            <person name="Anantharaman K."/>
            <person name="Thomas B.C."/>
            <person name="Malmstrom R."/>
            <person name="Stieglmeier M."/>
            <person name="Klingl A."/>
            <person name="Woyke T."/>
            <person name="Ryan C.M."/>
            <person name="Banfield J.F."/>
        </authorList>
    </citation>
    <scope>NUCLEOTIDE SEQUENCE [LARGE SCALE GENOMIC DNA]</scope>
</reference>
<dbReference type="Gene3D" id="3.40.50.1000">
    <property type="entry name" value="HAD superfamily/HAD-like"/>
    <property type="match status" value="1"/>
</dbReference>
<evidence type="ECO:0008006" key="3">
    <source>
        <dbReference type="Google" id="ProtNLM"/>
    </source>
</evidence>
<accession>A0A2M8L626</accession>
<dbReference type="InterPro" id="IPR023214">
    <property type="entry name" value="HAD_sf"/>
</dbReference>